<accession>A0ABN1NTF1</accession>
<evidence type="ECO:0000313" key="2">
    <source>
        <dbReference type="Proteomes" id="UP001501578"/>
    </source>
</evidence>
<organism evidence="1 2">
    <name type="scientific">Nonomuraea longicatena</name>
    <dbReference type="NCBI Taxonomy" id="83682"/>
    <lineage>
        <taxon>Bacteria</taxon>
        <taxon>Bacillati</taxon>
        <taxon>Actinomycetota</taxon>
        <taxon>Actinomycetes</taxon>
        <taxon>Streptosporangiales</taxon>
        <taxon>Streptosporangiaceae</taxon>
        <taxon>Nonomuraea</taxon>
    </lineage>
</organism>
<protein>
    <submittedName>
        <fullName evidence="1">Uncharacterized protein</fullName>
    </submittedName>
</protein>
<dbReference type="Proteomes" id="UP001501578">
    <property type="component" value="Unassembled WGS sequence"/>
</dbReference>
<name>A0ABN1NTF1_9ACTN</name>
<sequence>MQQLMFQGDQQFGFDPLRDIGLAVYGGSDIGEVVEAASRVTSSELRRWHDAWLLEVSRSGRRARVGPHQRGDGSALVARHATLAG</sequence>
<dbReference type="Gene3D" id="1.20.1440.110">
    <property type="entry name" value="acylaminoacyl peptidase"/>
    <property type="match status" value="1"/>
</dbReference>
<evidence type="ECO:0000313" key="1">
    <source>
        <dbReference type="EMBL" id="GAA0915693.1"/>
    </source>
</evidence>
<comment type="caution">
    <text evidence="1">The sequence shown here is derived from an EMBL/GenBank/DDBJ whole genome shotgun (WGS) entry which is preliminary data.</text>
</comment>
<reference evidence="1 2" key="1">
    <citation type="journal article" date="2019" name="Int. J. Syst. Evol. Microbiol.">
        <title>The Global Catalogue of Microorganisms (GCM) 10K type strain sequencing project: providing services to taxonomists for standard genome sequencing and annotation.</title>
        <authorList>
            <consortium name="The Broad Institute Genomics Platform"/>
            <consortium name="The Broad Institute Genome Sequencing Center for Infectious Disease"/>
            <person name="Wu L."/>
            <person name="Ma J."/>
        </authorList>
    </citation>
    <scope>NUCLEOTIDE SEQUENCE [LARGE SCALE GENOMIC DNA]</scope>
    <source>
        <strain evidence="1 2">JCM 11136</strain>
    </source>
</reference>
<dbReference type="EMBL" id="BAAAHQ010000003">
    <property type="protein sequence ID" value="GAA0915693.1"/>
    <property type="molecule type" value="Genomic_DNA"/>
</dbReference>
<gene>
    <name evidence="1" type="ORF">GCM10009560_10280</name>
</gene>
<keyword evidence="2" id="KW-1185">Reference proteome</keyword>
<proteinExistence type="predicted"/>